<dbReference type="STRING" id="645991.Sgly_3331"/>
<evidence type="ECO:0000256" key="1">
    <source>
        <dbReference type="ARBA" id="ARBA00005417"/>
    </source>
</evidence>
<dbReference type="KEGG" id="sgy:Sgly_3331"/>
<evidence type="ECO:0000256" key="2">
    <source>
        <dbReference type="ARBA" id="ARBA00022448"/>
    </source>
</evidence>
<sequence length="291" mass="33512">MIEINQLSKMYPGGKGIKDLSFEVKQGEIFGFLGPNGAGKTTTIRILMGFLRPDSGAAKIRGRDTWQERTGLKRIIGYLPGELHFFDRLSAQEILLLFIQMHGNHSKLKENYKKLIKRFDLDIRQPVWKMSKGMKQKLGLISAFMLNAEILLLDEPTSGLDPLMQKVFIDLVLEEKEKGTTVLMSSHQFSEIEKTCGRVGMIREGELLTVEDIAQLKQIKRQTFDIRTKNEEAAQYLRQSGLHILHEEGLSFRIETSGNLNVLWRVLAETQIEEFHQQPLELEETFMQYYH</sequence>
<evidence type="ECO:0000256" key="3">
    <source>
        <dbReference type="ARBA" id="ARBA00022741"/>
    </source>
</evidence>
<dbReference type="Proteomes" id="UP000007488">
    <property type="component" value="Chromosome"/>
</dbReference>
<keyword evidence="2" id="KW-0813">Transport</keyword>
<reference evidence="6 7" key="1">
    <citation type="journal article" date="2011" name="Stand. Genomic Sci.">
        <title>Complete genome sequence of Syntrophobotulus glycolicus type strain (FlGlyR).</title>
        <authorList>
            <person name="Han C."/>
            <person name="Mwirichia R."/>
            <person name="Chertkov O."/>
            <person name="Held B."/>
            <person name="Lapidus A."/>
            <person name="Nolan M."/>
            <person name="Lucas S."/>
            <person name="Hammon N."/>
            <person name="Deshpande S."/>
            <person name="Cheng J.F."/>
            <person name="Tapia R."/>
            <person name="Goodwin L."/>
            <person name="Pitluck S."/>
            <person name="Huntemann M."/>
            <person name="Liolios K."/>
            <person name="Ivanova N."/>
            <person name="Pagani I."/>
            <person name="Mavromatis K."/>
            <person name="Ovchinikova G."/>
            <person name="Pati A."/>
            <person name="Chen A."/>
            <person name="Palaniappan K."/>
            <person name="Land M."/>
            <person name="Hauser L."/>
            <person name="Brambilla E.M."/>
            <person name="Rohde M."/>
            <person name="Spring S."/>
            <person name="Sikorski J."/>
            <person name="Goker M."/>
            <person name="Woyke T."/>
            <person name="Bristow J."/>
            <person name="Eisen J.A."/>
            <person name="Markowitz V."/>
            <person name="Hugenholtz P."/>
            <person name="Kyrpides N.C."/>
            <person name="Klenk H.P."/>
            <person name="Detter J.C."/>
        </authorList>
    </citation>
    <scope>NUCLEOTIDE SEQUENCE [LARGE SCALE GENOMIC DNA]</scope>
    <source>
        <strain evidence="7">DSM 8271 / FlGlyR</strain>
    </source>
</reference>
<dbReference type="PANTHER" id="PTHR42711:SF5">
    <property type="entry name" value="ABC TRANSPORTER ATP-BINDING PROTEIN NATA"/>
    <property type="match status" value="1"/>
</dbReference>
<gene>
    <name evidence="6" type="ordered locus">Sgly_3331</name>
</gene>
<feature type="domain" description="ABC transporter" evidence="5">
    <location>
        <begin position="2"/>
        <end position="229"/>
    </location>
</feature>
<dbReference type="OrthoDB" id="9804819at2"/>
<evidence type="ECO:0000313" key="6">
    <source>
        <dbReference type="EMBL" id="ADY57594.1"/>
    </source>
</evidence>
<keyword evidence="3" id="KW-0547">Nucleotide-binding</keyword>
<dbReference type="InterPro" id="IPR050763">
    <property type="entry name" value="ABC_transporter_ATP-binding"/>
</dbReference>
<dbReference type="InterPro" id="IPR003439">
    <property type="entry name" value="ABC_transporter-like_ATP-bd"/>
</dbReference>
<name>F0T2V7_SYNGF</name>
<dbReference type="RefSeq" id="WP_013626319.1">
    <property type="nucleotide sequence ID" value="NC_015172.1"/>
</dbReference>
<dbReference type="Gene3D" id="3.40.50.300">
    <property type="entry name" value="P-loop containing nucleotide triphosphate hydrolases"/>
    <property type="match status" value="1"/>
</dbReference>
<dbReference type="CDD" id="cd03230">
    <property type="entry name" value="ABC_DR_subfamily_A"/>
    <property type="match status" value="1"/>
</dbReference>
<accession>F0T2V7</accession>
<dbReference type="InterPro" id="IPR003593">
    <property type="entry name" value="AAA+_ATPase"/>
</dbReference>
<dbReference type="PANTHER" id="PTHR42711">
    <property type="entry name" value="ABC TRANSPORTER ATP-BINDING PROTEIN"/>
    <property type="match status" value="1"/>
</dbReference>
<dbReference type="Pfam" id="PF00005">
    <property type="entry name" value="ABC_tran"/>
    <property type="match status" value="1"/>
</dbReference>
<organism evidence="6 7">
    <name type="scientific">Syntrophobotulus glycolicus (strain DSM 8271 / FlGlyR)</name>
    <dbReference type="NCBI Taxonomy" id="645991"/>
    <lineage>
        <taxon>Bacteria</taxon>
        <taxon>Bacillati</taxon>
        <taxon>Bacillota</taxon>
        <taxon>Clostridia</taxon>
        <taxon>Eubacteriales</taxon>
        <taxon>Desulfitobacteriaceae</taxon>
        <taxon>Syntrophobotulus</taxon>
    </lineage>
</organism>
<dbReference type="AlphaFoldDB" id="F0T2V7"/>
<dbReference type="eggNOG" id="COG1131">
    <property type="taxonomic scope" value="Bacteria"/>
</dbReference>
<dbReference type="PROSITE" id="PS50893">
    <property type="entry name" value="ABC_TRANSPORTER_2"/>
    <property type="match status" value="1"/>
</dbReference>
<dbReference type="SUPFAM" id="SSF52540">
    <property type="entry name" value="P-loop containing nucleoside triphosphate hydrolases"/>
    <property type="match status" value="1"/>
</dbReference>
<keyword evidence="4" id="KW-0067">ATP-binding</keyword>
<evidence type="ECO:0000313" key="7">
    <source>
        <dbReference type="Proteomes" id="UP000007488"/>
    </source>
</evidence>
<keyword evidence="7" id="KW-1185">Reference proteome</keyword>
<dbReference type="SMART" id="SM00382">
    <property type="entry name" value="AAA"/>
    <property type="match status" value="1"/>
</dbReference>
<comment type="similarity">
    <text evidence="1">Belongs to the ABC transporter superfamily.</text>
</comment>
<evidence type="ECO:0000256" key="4">
    <source>
        <dbReference type="ARBA" id="ARBA00022840"/>
    </source>
</evidence>
<dbReference type="HOGENOM" id="CLU_000604_1_2_9"/>
<dbReference type="InterPro" id="IPR017871">
    <property type="entry name" value="ABC_transporter-like_CS"/>
</dbReference>
<dbReference type="EMBL" id="CP002547">
    <property type="protein sequence ID" value="ADY57594.1"/>
    <property type="molecule type" value="Genomic_DNA"/>
</dbReference>
<proteinExistence type="inferred from homology"/>
<evidence type="ECO:0000259" key="5">
    <source>
        <dbReference type="PROSITE" id="PS50893"/>
    </source>
</evidence>
<dbReference type="PROSITE" id="PS00211">
    <property type="entry name" value="ABC_TRANSPORTER_1"/>
    <property type="match status" value="1"/>
</dbReference>
<protein>
    <submittedName>
        <fullName evidence="6">ABC transporter related protein</fullName>
    </submittedName>
</protein>
<reference evidence="7" key="2">
    <citation type="submission" date="2011-02" db="EMBL/GenBank/DDBJ databases">
        <title>The complete genome of Syntrophobotulus glycolicus DSM 8271.</title>
        <authorList>
            <person name="Lucas S."/>
            <person name="Copeland A."/>
            <person name="Lapidus A."/>
            <person name="Bruce D."/>
            <person name="Goodwin L."/>
            <person name="Pitluck S."/>
            <person name="Kyrpides N."/>
            <person name="Mavromatis K."/>
            <person name="Pagani I."/>
            <person name="Ivanova N."/>
            <person name="Mikhailova N."/>
            <person name="Chertkov O."/>
            <person name="Held B."/>
            <person name="Detter J.C."/>
            <person name="Tapia R."/>
            <person name="Han C."/>
            <person name="Land M."/>
            <person name="Hauser L."/>
            <person name="Markowitz V."/>
            <person name="Cheng J.-F."/>
            <person name="Hugenholtz P."/>
            <person name="Woyke T."/>
            <person name="Wu D."/>
            <person name="Spring S."/>
            <person name="Schroeder M."/>
            <person name="Brambilla E."/>
            <person name="Klenk H.-P."/>
            <person name="Eisen J.A."/>
        </authorList>
    </citation>
    <scope>NUCLEOTIDE SEQUENCE [LARGE SCALE GENOMIC DNA]</scope>
    <source>
        <strain evidence="7">DSM 8271 / FlGlyR</strain>
    </source>
</reference>
<dbReference type="GO" id="GO:0016887">
    <property type="term" value="F:ATP hydrolysis activity"/>
    <property type="evidence" value="ECO:0007669"/>
    <property type="project" value="InterPro"/>
</dbReference>
<dbReference type="InterPro" id="IPR027417">
    <property type="entry name" value="P-loop_NTPase"/>
</dbReference>
<dbReference type="GO" id="GO:0005524">
    <property type="term" value="F:ATP binding"/>
    <property type="evidence" value="ECO:0007669"/>
    <property type="project" value="UniProtKB-KW"/>
</dbReference>